<feature type="transmembrane region" description="Helical" evidence="8">
    <location>
        <begin position="153"/>
        <end position="170"/>
    </location>
</feature>
<evidence type="ECO:0000256" key="7">
    <source>
        <dbReference type="SAM" id="MobiDB-lite"/>
    </source>
</evidence>
<feature type="transmembrane region" description="Helical" evidence="8">
    <location>
        <begin position="121"/>
        <end position="141"/>
    </location>
</feature>
<keyword evidence="4 8" id="KW-1133">Transmembrane helix</keyword>
<organism evidence="10 11">
    <name type="scientific">Verticillium longisporum</name>
    <name type="common">Verticillium dahliae var. longisporum</name>
    <dbReference type="NCBI Taxonomy" id="100787"/>
    <lineage>
        <taxon>Eukaryota</taxon>
        <taxon>Fungi</taxon>
        <taxon>Dikarya</taxon>
        <taxon>Ascomycota</taxon>
        <taxon>Pezizomycotina</taxon>
        <taxon>Sordariomycetes</taxon>
        <taxon>Hypocreomycetidae</taxon>
        <taxon>Glomerellales</taxon>
        <taxon>Plectosphaerellaceae</taxon>
        <taxon>Verticillium</taxon>
    </lineage>
</organism>
<evidence type="ECO:0000256" key="3">
    <source>
        <dbReference type="ARBA" id="ARBA00022692"/>
    </source>
</evidence>
<feature type="transmembrane region" description="Helical" evidence="8">
    <location>
        <begin position="89"/>
        <end position="115"/>
    </location>
</feature>
<dbReference type="SUPFAM" id="SSF103473">
    <property type="entry name" value="MFS general substrate transporter"/>
    <property type="match status" value="1"/>
</dbReference>
<feature type="transmembrane region" description="Helical" evidence="8">
    <location>
        <begin position="241"/>
        <end position="261"/>
    </location>
</feature>
<keyword evidence="3 8" id="KW-0812">Transmembrane</keyword>
<name>A0A0G4M3G4_VERLO</name>
<dbReference type="Gene3D" id="1.20.1250.20">
    <property type="entry name" value="MFS general substrate transporter like domains"/>
    <property type="match status" value="1"/>
</dbReference>
<feature type="transmembrane region" description="Helical" evidence="8">
    <location>
        <begin position="434"/>
        <end position="456"/>
    </location>
</feature>
<proteinExistence type="inferred from homology"/>
<feature type="transmembrane region" description="Helical" evidence="8">
    <location>
        <begin position="308"/>
        <end position="326"/>
    </location>
</feature>
<evidence type="ECO:0000256" key="2">
    <source>
        <dbReference type="ARBA" id="ARBA00008335"/>
    </source>
</evidence>
<keyword evidence="6" id="KW-0325">Glycoprotein</keyword>
<evidence type="ECO:0000256" key="5">
    <source>
        <dbReference type="ARBA" id="ARBA00023136"/>
    </source>
</evidence>
<dbReference type="STRING" id="100787.A0A0G4M3G4"/>
<dbReference type="FunFam" id="1.20.1250.20:FF:000011">
    <property type="entry name" value="MFS multidrug transporter, putative"/>
    <property type="match status" value="1"/>
</dbReference>
<evidence type="ECO:0000313" key="10">
    <source>
        <dbReference type="EMBL" id="CRK28787.1"/>
    </source>
</evidence>
<dbReference type="PANTHER" id="PTHR23502:SF68">
    <property type="entry name" value="MULTIDRUG TRANSPORTER, PUTATIVE (AFU_ORTHOLOGUE AFUA_3G01120)-RELATED"/>
    <property type="match status" value="1"/>
</dbReference>
<dbReference type="EMBL" id="CVQH01020862">
    <property type="protein sequence ID" value="CRK28787.1"/>
    <property type="molecule type" value="Genomic_DNA"/>
</dbReference>
<dbReference type="InterPro" id="IPR020846">
    <property type="entry name" value="MFS_dom"/>
</dbReference>
<dbReference type="InterPro" id="IPR005829">
    <property type="entry name" value="Sugar_transporter_CS"/>
</dbReference>
<feature type="transmembrane region" description="Helical" evidence="8">
    <location>
        <begin position="332"/>
        <end position="352"/>
    </location>
</feature>
<dbReference type="CDD" id="cd17323">
    <property type="entry name" value="MFS_Tpo1_MDR_like"/>
    <property type="match status" value="1"/>
</dbReference>
<dbReference type="GO" id="GO:0016020">
    <property type="term" value="C:membrane"/>
    <property type="evidence" value="ECO:0007669"/>
    <property type="project" value="UniProtKB-SubCell"/>
</dbReference>
<dbReference type="InterPro" id="IPR011701">
    <property type="entry name" value="MFS"/>
</dbReference>
<evidence type="ECO:0000256" key="8">
    <source>
        <dbReference type="SAM" id="Phobius"/>
    </source>
</evidence>
<comment type="subcellular location">
    <subcellularLocation>
        <location evidence="1">Membrane</location>
        <topology evidence="1">Multi-pass membrane protein</topology>
    </subcellularLocation>
</comment>
<feature type="transmembrane region" description="Helical" evidence="8">
    <location>
        <begin position="400"/>
        <end position="422"/>
    </location>
</feature>
<dbReference type="InterPro" id="IPR036259">
    <property type="entry name" value="MFS_trans_sf"/>
</dbReference>
<dbReference type="Pfam" id="PF07690">
    <property type="entry name" value="MFS_1"/>
    <property type="match status" value="1"/>
</dbReference>
<dbReference type="GO" id="GO:0042908">
    <property type="term" value="P:xenobiotic transport"/>
    <property type="evidence" value="ECO:0007669"/>
    <property type="project" value="UniProtKB-ARBA"/>
</dbReference>
<reference evidence="10 11" key="1">
    <citation type="submission" date="2015-05" db="EMBL/GenBank/DDBJ databases">
        <authorList>
            <person name="Wang D.B."/>
            <person name="Wang M."/>
        </authorList>
    </citation>
    <scope>NUCLEOTIDE SEQUENCE [LARGE SCALE GENOMIC DNA]</scope>
    <source>
        <strain evidence="10">VL1</strain>
    </source>
</reference>
<sequence length="502" mass="54797">MAYERPATNTTDVDLEKGHSRPSSSQELKPKTEPESDSLHTNEKTLNNEPDQEPEHNTESQPVDDPNLVDWDGSDDPENPMNWPDRQKWLNIGLISLPLGSSMFAPGIPAIMVQFGETSSITATFVVSVYILGFAFGPLIVAPVSEMWGRRPLYIWGNIFFVLFSVGTALSQNMDMMMAFRFLMGVAGSVPITIGSGSIADIMPVEMRGRAMSAWALGPLLGPCIGPVAGGYLIRETSWRWVYWLVCIVGGICIPPSFLYIKETYPPILIERKVTKLRKETGNNNLHSKLDSGQSVADKFKIAIVRPVKLLFLVPIVTSMALYYGFDEGTVGLTFLPAGIGMMIGVVVFGALSDMLVKRRMAAGDHLVPEIRLTPAVALPCATVLPVGLFIYGWTTEKQVHFIVPMLGVVIFSAGLMGVMMCIQNYLLDTFPRYTASVTAALAVLRSLAGALLPLAGLEMYNALGLGWGNSLLGFLSAAMIPLPLLFYLYGARLRAKSNPQL</sequence>
<evidence type="ECO:0000256" key="4">
    <source>
        <dbReference type="ARBA" id="ARBA00022989"/>
    </source>
</evidence>
<dbReference type="PROSITE" id="PS00216">
    <property type="entry name" value="SUGAR_TRANSPORT_1"/>
    <property type="match status" value="1"/>
</dbReference>
<protein>
    <recommendedName>
        <fullName evidence="9">Major facilitator superfamily (MFS) profile domain-containing protein</fullName>
    </recommendedName>
</protein>
<dbReference type="GO" id="GO:0022857">
    <property type="term" value="F:transmembrane transporter activity"/>
    <property type="evidence" value="ECO:0007669"/>
    <property type="project" value="InterPro"/>
</dbReference>
<evidence type="ECO:0000259" key="9">
    <source>
        <dbReference type="PROSITE" id="PS50850"/>
    </source>
</evidence>
<keyword evidence="5 8" id="KW-0472">Membrane</keyword>
<evidence type="ECO:0000313" key="11">
    <source>
        <dbReference type="Proteomes" id="UP000044602"/>
    </source>
</evidence>
<dbReference type="PANTHER" id="PTHR23502">
    <property type="entry name" value="MAJOR FACILITATOR SUPERFAMILY"/>
    <property type="match status" value="1"/>
</dbReference>
<evidence type="ECO:0000256" key="1">
    <source>
        <dbReference type="ARBA" id="ARBA00004141"/>
    </source>
</evidence>
<evidence type="ECO:0000256" key="6">
    <source>
        <dbReference type="ARBA" id="ARBA00023180"/>
    </source>
</evidence>
<accession>A0A0G4M3G4</accession>
<feature type="domain" description="Major facilitator superfamily (MFS) profile" evidence="9">
    <location>
        <begin position="86"/>
        <end position="495"/>
    </location>
</feature>
<feature type="transmembrane region" description="Helical" evidence="8">
    <location>
        <begin position="182"/>
        <end position="202"/>
    </location>
</feature>
<gene>
    <name evidence="10" type="ORF">BN1708_004769</name>
</gene>
<feature type="transmembrane region" description="Helical" evidence="8">
    <location>
        <begin position="373"/>
        <end position="394"/>
    </location>
</feature>
<feature type="transmembrane region" description="Helical" evidence="8">
    <location>
        <begin position="468"/>
        <end position="490"/>
    </location>
</feature>
<dbReference type="PROSITE" id="PS50850">
    <property type="entry name" value="MFS"/>
    <property type="match status" value="1"/>
</dbReference>
<comment type="similarity">
    <text evidence="2">Belongs to the major facilitator superfamily.</text>
</comment>
<dbReference type="AlphaFoldDB" id="A0A0G4M3G4"/>
<feature type="transmembrane region" description="Helical" evidence="8">
    <location>
        <begin position="214"/>
        <end position="235"/>
    </location>
</feature>
<keyword evidence="11" id="KW-1185">Reference proteome</keyword>
<dbReference type="GO" id="GO:0140115">
    <property type="term" value="P:export across plasma membrane"/>
    <property type="evidence" value="ECO:0007669"/>
    <property type="project" value="UniProtKB-ARBA"/>
</dbReference>
<feature type="compositionally biased region" description="Basic and acidic residues" evidence="7">
    <location>
        <begin position="28"/>
        <end position="43"/>
    </location>
</feature>
<feature type="region of interest" description="Disordered" evidence="7">
    <location>
        <begin position="1"/>
        <end position="82"/>
    </location>
</feature>
<dbReference type="Proteomes" id="UP000044602">
    <property type="component" value="Unassembled WGS sequence"/>
</dbReference>